<name>A0A2S6MU75_RHOGL</name>
<dbReference type="Pfam" id="PF13409">
    <property type="entry name" value="GST_N_2"/>
    <property type="match status" value="1"/>
</dbReference>
<dbReference type="PANTHER" id="PTHR44051:SF8">
    <property type="entry name" value="GLUTATHIONE S-TRANSFERASE GSTA"/>
    <property type="match status" value="1"/>
</dbReference>
<dbReference type="SFLD" id="SFLDG01151">
    <property type="entry name" value="Main.2:_Nu-like"/>
    <property type="match status" value="1"/>
</dbReference>
<dbReference type="PROSITE" id="PS50405">
    <property type="entry name" value="GST_CTER"/>
    <property type="match status" value="1"/>
</dbReference>
<dbReference type="SUPFAM" id="SSF47616">
    <property type="entry name" value="GST C-terminal domain-like"/>
    <property type="match status" value="1"/>
</dbReference>
<reference evidence="3 4" key="1">
    <citation type="journal article" date="2018" name="Arch. Microbiol.">
        <title>New insights into the metabolic potential of the phototrophic purple bacterium Rhodopila globiformis DSM 161(T) from its draft genome sequence and evidence for a vanadium-dependent nitrogenase.</title>
        <authorList>
            <person name="Imhoff J.F."/>
            <person name="Rahn T."/>
            <person name="Kunzel S."/>
            <person name="Neulinger S.C."/>
        </authorList>
    </citation>
    <scope>NUCLEOTIDE SEQUENCE [LARGE SCALE GENOMIC DNA]</scope>
    <source>
        <strain evidence="3 4">DSM 161</strain>
    </source>
</reference>
<comment type="caution">
    <text evidence="3">The sequence shown here is derived from an EMBL/GenBank/DDBJ whole genome shotgun (WGS) entry which is preliminary data.</text>
</comment>
<gene>
    <name evidence="3" type="ORF">CCS01_31565</name>
</gene>
<dbReference type="InterPro" id="IPR036282">
    <property type="entry name" value="Glutathione-S-Trfase_C_sf"/>
</dbReference>
<dbReference type="SFLD" id="SFLDS00019">
    <property type="entry name" value="Glutathione_Transferase_(cytos"/>
    <property type="match status" value="1"/>
</dbReference>
<dbReference type="InterPro" id="IPR004046">
    <property type="entry name" value="GST_C"/>
</dbReference>
<dbReference type="SUPFAM" id="SSF52833">
    <property type="entry name" value="Thioredoxin-like"/>
    <property type="match status" value="1"/>
</dbReference>
<dbReference type="Gene3D" id="3.40.30.10">
    <property type="entry name" value="Glutaredoxin"/>
    <property type="match status" value="1"/>
</dbReference>
<proteinExistence type="predicted"/>
<organism evidence="3 4">
    <name type="scientific">Rhodopila globiformis</name>
    <name type="common">Rhodopseudomonas globiformis</name>
    <dbReference type="NCBI Taxonomy" id="1071"/>
    <lineage>
        <taxon>Bacteria</taxon>
        <taxon>Pseudomonadati</taxon>
        <taxon>Pseudomonadota</taxon>
        <taxon>Alphaproteobacteria</taxon>
        <taxon>Acetobacterales</taxon>
        <taxon>Acetobacteraceae</taxon>
        <taxon>Rhodopila</taxon>
    </lineage>
</organism>
<keyword evidence="3" id="KW-0808">Transferase</keyword>
<evidence type="ECO:0000259" key="1">
    <source>
        <dbReference type="PROSITE" id="PS50404"/>
    </source>
</evidence>
<dbReference type="GO" id="GO:0016740">
    <property type="term" value="F:transferase activity"/>
    <property type="evidence" value="ECO:0007669"/>
    <property type="project" value="UniProtKB-KW"/>
</dbReference>
<dbReference type="Gene3D" id="1.20.1050.10">
    <property type="match status" value="1"/>
</dbReference>
<dbReference type="SFLD" id="SFLDG00358">
    <property type="entry name" value="Main_(cytGST)"/>
    <property type="match status" value="1"/>
</dbReference>
<dbReference type="CDD" id="cd03048">
    <property type="entry name" value="GST_N_Ure2p_like"/>
    <property type="match status" value="1"/>
</dbReference>
<dbReference type="InterPro" id="IPR010987">
    <property type="entry name" value="Glutathione-S-Trfase_C-like"/>
</dbReference>
<evidence type="ECO:0000313" key="3">
    <source>
        <dbReference type="EMBL" id="PPQ25909.1"/>
    </source>
</evidence>
<dbReference type="PROSITE" id="PS50404">
    <property type="entry name" value="GST_NTER"/>
    <property type="match status" value="1"/>
</dbReference>
<accession>A0A2S6MU75</accession>
<dbReference type="AlphaFoldDB" id="A0A2S6MU75"/>
<dbReference type="InterPro" id="IPR004045">
    <property type="entry name" value="Glutathione_S-Trfase_N"/>
</dbReference>
<dbReference type="Proteomes" id="UP000239724">
    <property type="component" value="Unassembled WGS sequence"/>
</dbReference>
<dbReference type="PANTHER" id="PTHR44051">
    <property type="entry name" value="GLUTATHIONE S-TRANSFERASE-RELATED"/>
    <property type="match status" value="1"/>
</dbReference>
<dbReference type="OrthoDB" id="9803562at2"/>
<protein>
    <submittedName>
        <fullName evidence="3">Glutathione S-transferase</fullName>
    </submittedName>
</protein>
<dbReference type="RefSeq" id="WP_104523255.1">
    <property type="nucleotide sequence ID" value="NZ_NHRY01000276.1"/>
</dbReference>
<feature type="domain" description="GST C-terminal" evidence="2">
    <location>
        <begin position="89"/>
        <end position="217"/>
    </location>
</feature>
<dbReference type="InterPro" id="IPR036249">
    <property type="entry name" value="Thioredoxin-like_sf"/>
</dbReference>
<dbReference type="EMBL" id="NHRY01000276">
    <property type="protein sequence ID" value="PPQ25909.1"/>
    <property type="molecule type" value="Genomic_DNA"/>
</dbReference>
<feature type="domain" description="GST N-terminal" evidence="1">
    <location>
        <begin position="1"/>
        <end position="86"/>
    </location>
</feature>
<dbReference type="Pfam" id="PF00043">
    <property type="entry name" value="GST_C"/>
    <property type="match status" value="1"/>
</dbReference>
<evidence type="ECO:0000313" key="4">
    <source>
        <dbReference type="Proteomes" id="UP000239724"/>
    </source>
</evidence>
<sequence length="237" mass="25744">MITLYGMGSPNVVKVFVALEELALAYTVQPVDVFAGKQFDAAFLALNPNAKAPVIVDSDGPGGKPYTVFESGAILLYLAEKTGKLLPADRAARFDVVQWLMTQMSTVGPMFGQYVHFFRFAPPGNEYSRSRYATQVHRVCEVIDRRLAAVPYLGGSDYSVADVATYPWLRLLPTLPGQEAAAKLPNIARWVAAINDRPAVKKALAAVDAVRAQTTPFDKAAPVALDRMFGRGEYATA</sequence>
<evidence type="ECO:0000259" key="2">
    <source>
        <dbReference type="PROSITE" id="PS50405"/>
    </source>
</evidence>
<dbReference type="InterPro" id="IPR040079">
    <property type="entry name" value="Glutathione_S-Trfase"/>
</dbReference>
<keyword evidence="4" id="KW-1185">Reference proteome</keyword>